<protein>
    <submittedName>
        <fullName evidence="2">Uncharacterized protein</fullName>
    </submittedName>
</protein>
<dbReference type="Proteomes" id="UP000693946">
    <property type="component" value="Linkage Group LG1"/>
</dbReference>
<accession>A0AAV6T995</accession>
<name>A0AAV6T995_SOLSE</name>
<evidence type="ECO:0000256" key="1">
    <source>
        <dbReference type="SAM" id="MobiDB-lite"/>
    </source>
</evidence>
<organism evidence="2 3">
    <name type="scientific">Solea senegalensis</name>
    <name type="common">Senegalese sole</name>
    <dbReference type="NCBI Taxonomy" id="28829"/>
    <lineage>
        <taxon>Eukaryota</taxon>
        <taxon>Metazoa</taxon>
        <taxon>Chordata</taxon>
        <taxon>Craniata</taxon>
        <taxon>Vertebrata</taxon>
        <taxon>Euteleostomi</taxon>
        <taxon>Actinopterygii</taxon>
        <taxon>Neopterygii</taxon>
        <taxon>Teleostei</taxon>
        <taxon>Neoteleostei</taxon>
        <taxon>Acanthomorphata</taxon>
        <taxon>Carangaria</taxon>
        <taxon>Pleuronectiformes</taxon>
        <taxon>Pleuronectoidei</taxon>
        <taxon>Soleidae</taxon>
        <taxon>Solea</taxon>
    </lineage>
</organism>
<dbReference type="EMBL" id="JAGKHQ010000001">
    <property type="protein sequence ID" value="KAG7525935.1"/>
    <property type="molecule type" value="Genomic_DNA"/>
</dbReference>
<dbReference type="AlphaFoldDB" id="A0AAV6T995"/>
<keyword evidence="3" id="KW-1185">Reference proteome</keyword>
<comment type="caution">
    <text evidence="2">The sequence shown here is derived from an EMBL/GenBank/DDBJ whole genome shotgun (WGS) entry which is preliminary data.</text>
</comment>
<reference evidence="2 3" key="1">
    <citation type="journal article" date="2021" name="Sci. Rep.">
        <title>Chromosome anchoring in Senegalese sole (Solea senegalensis) reveals sex-associated markers and genome rearrangements in flatfish.</title>
        <authorList>
            <person name="Guerrero-Cozar I."/>
            <person name="Gomez-Garrido J."/>
            <person name="Berbel C."/>
            <person name="Martinez-Blanch J.F."/>
            <person name="Alioto T."/>
            <person name="Claros M.G."/>
            <person name="Gagnaire P.A."/>
            <person name="Manchado M."/>
        </authorList>
    </citation>
    <scope>NUCLEOTIDE SEQUENCE [LARGE SCALE GENOMIC DNA]</scope>
    <source>
        <strain evidence="2">Sse05_10M</strain>
    </source>
</reference>
<gene>
    <name evidence="2" type="ORF">JOB18_034115</name>
</gene>
<feature type="compositionally biased region" description="Basic and acidic residues" evidence="1">
    <location>
        <begin position="59"/>
        <end position="75"/>
    </location>
</feature>
<feature type="region of interest" description="Disordered" evidence="1">
    <location>
        <begin position="45"/>
        <end position="75"/>
    </location>
</feature>
<evidence type="ECO:0000313" key="3">
    <source>
        <dbReference type="Proteomes" id="UP000693946"/>
    </source>
</evidence>
<sequence>MPKRKCSFTDELLKSFPAFRSGRDKWEVLCTVCKAGTYVSVSNDASVSEKPCSGNPVNLDRHHTDLGRPHGVREA</sequence>
<proteinExistence type="predicted"/>
<evidence type="ECO:0000313" key="2">
    <source>
        <dbReference type="EMBL" id="KAG7525935.1"/>
    </source>
</evidence>